<reference evidence="2" key="1">
    <citation type="submission" date="2016-10" db="EMBL/GenBank/DDBJ databases">
        <authorList>
            <person name="Varghese N."/>
        </authorList>
    </citation>
    <scope>NUCLEOTIDE SEQUENCE [LARGE SCALE GENOMIC DNA]</scope>
    <source>
        <strain evidence="2">DSM 20406</strain>
    </source>
</reference>
<name>A0A1H6VBB0_9FIRM</name>
<dbReference type="STRING" id="322505.SAMN04487836_13117"/>
<evidence type="ECO:0000313" key="2">
    <source>
        <dbReference type="Proteomes" id="UP000183028"/>
    </source>
</evidence>
<protein>
    <submittedName>
        <fullName evidence="1">Uncharacterized protein</fullName>
    </submittedName>
</protein>
<dbReference type="AlphaFoldDB" id="A0A1H6VBB0"/>
<gene>
    <name evidence="1" type="ORF">SAMN04487834_104211</name>
</gene>
<proteinExistence type="predicted"/>
<keyword evidence="2" id="KW-1185">Reference proteome</keyword>
<organism evidence="1 2">
    <name type="scientific">Sharpea azabuensis</name>
    <dbReference type="NCBI Taxonomy" id="322505"/>
    <lineage>
        <taxon>Bacteria</taxon>
        <taxon>Bacillati</taxon>
        <taxon>Bacillota</taxon>
        <taxon>Erysipelotrichia</taxon>
        <taxon>Erysipelotrichales</taxon>
        <taxon>Coprobacillaceae</taxon>
        <taxon>Sharpea</taxon>
    </lineage>
</organism>
<dbReference type="RefSeq" id="WP_173669387.1">
    <property type="nucleotide sequence ID" value="NZ_CADCIG010000030.1"/>
</dbReference>
<accession>A0A1H6VBB0</accession>
<dbReference type="EMBL" id="FNYK01000042">
    <property type="protein sequence ID" value="SEI99087.1"/>
    <property type="molecule type" value="Genomic_DNA"/>
</dbReference>
<sequence>MKLIVGKKKEAHWEIDEELLKVYTKAEMFGKPHLEYEIPIADIENIDIYFISKLADGLASGFCPASYAHPVTFNILIEIERNELIEAINYLKDHDIAFMTRKSGME</sequence>
<dbReference type="Proteomes" id="UP000183028">
    <property type="component" value="Unassembled WGS sequence"/>
</dbReference>
<evidence type="ECO:0000313" key="1">
    <source>
        <dbReference type="EMBL" id="SEI99087.1"/>
    </source>
</evidence>